<dbReference type="EMBL" id="JAUHHV010000002">
    <property type="protein sequence ID" value="KAK1431313.1"/>
    <property type="molecule type" value="Genomic_DNA"/>
</dbReference>
<accession>A0AAD8P2S7</accession>
<comment type="caution">
    <text evidence="1">The sequence shown here is derived from an EMBL/GenBank/DDBJ whole genome shotgun (WGS) entry which is preliminary data.</text>
</comment>
<proteinExistence type="predicted"/>
<protein>
    <submittedName>
        <fullName evidence="1">Uncharacterized protein</fullName>
    </submittedName>
</protein>
<sequence>MVILFLDLSVFASTIYCAMCGLYIPGINYKETLLFFIQIESHTIFENSLLLQSMKITQNINYNIHSYQNL</sequence>
<organism evidence="1 2">
    <name type="scientific">Tagetes erecta</name>
    <name type="common">African marigold</name>
    <dbReference type="NCBI Taxonomy" id="13708"/>
    <lineage>
        <taxon>Eukaryota</taxon>
        <taxon>Viridiplantae</taxon>
        <taxon>Streptophyta</taxon>
        <taxon>Embryophyta</taxon>
        <taxon>Tracheophyta</taxon>
        <taxon>Spermatophyta</taxon>
        <taxon>Magnoliopsida</taxon>
        <taxon>eudicotyledons</taxon>
        <taxon>Gunneridae</taxon>
        <taxon>Pentapetalae</taxon>
        <taxon>asterids</taxon>
        <taxon>campanulids</taxon>
        <taxon>Asterales</taxon>
        <taxon>Asteraceae</taxon>
        <taxon>Asteroideae</taxon>
        <taxon>Heliantheae alliance</taxon>
        <taxon>Tageteae</taxon>
        <taxon>Tagetes</taxon>
    </lineage>
</organism>
<dbReference type="AlphaFoldDB" id="A0AAD8P2S7"/>
<keyword evidence="2" id="KW-1185">Reference proteome</keyword>
<name>A0AAD8P2S7_TARER</name>
<evidence type="ECO:0000313" key="1">
    <source>
        <dbReference type="EMBL" id="KAK1431313.1"/>
    </source>
</evidence>
<reference evidence="1" key="1">
    <citation type="journal article" date="2023" name="bioRxiv">
        <title>Improved chromosome-level genome assembly for marigold (Tagetes erecta).</title>
        <authorList>
            <person name="Jiang F."/>
            <person name="Yuan L."/>
            <person name="Wang S."/>
            <person name="Wang H."/>
            <person name="Xu D."/>
            <person name="Wang A."/>
            <person name="Fan W."/>
        </authorList>
    </citation>
    <scope>NUCLEOTIDE SEQUENCE</scope>
    <source>
        <strain evidence="1">WSJ</strain>
        <tissue evidence="1">Leaf</tissue>
    </source>
</reference>
<dbReference type="Proteomes" id="UP001229421">
    <property type="component" value="Unassembled WGS sequence"/>
</dbReference>
<evidence type="ECO:0000313" key="2">
    <source>
        <dbReference type="Proteomes" id="UP001229421"/>
    </source>
</evidence>
<gene>
    <name evidence="1" type="ORF">QVD17_07770</name>
</gene>